<proteinExistence type="predicted"/>
<dbReference type="Proteomes" id="UP001185012">
    <property type="component" value="Unassembled WGS sequence"/>
</dbReference>
<dbReference type="InterPro" id="IPR037914">
    <property type="entry name" value="SpoVT-AbrB_sf"/>
</dbReference>
<gene>
    <name evidence="3" type="ORF">JOE21_003045</name>
</gene>
<dbReference type="EMBL" id="JAVDQG010000007">
    <property type="protein sequence ID" value="MDR6227033.1"/>
    <property type="molecule type" value="Genomic_DNA"/>
</dbReference>
<reference evidence="3 4" key="1">
    <citation type="submission" date="2023-07" db="EMBL/GenBank/DDBJ databases">
        <title>Genomic Encyclopedia of Type Strains, Phase IV (KMG-IV): sequencing the most valuable type-strain genomes for metagenomic binning, comparative biology and taxonomic classification.</title>
        <authorList>
            <person name="Goeker M."/>
        </authorList>
    </citation>
    <scope>NUCLEOTIDE SEQUENCE [LARGE SCALE GENOMIC DNA]</scope>
    <source>
        <strain evidence="3 4">DSM 45903</strain>
    </source>
</reference>
<protein>
    <submittedName>
        <fullName evidence="3">Antitoxin MazE</fullName>
    </submittedName>
</protein>
<dbReference type="SMART" id="SM00966">
    <property type="entry name" value="SpoVT_AbrB"/>
    <property type="match status" value="1"/>
</dbReference>
<evidence type="ECO:0000256" key="1">
    <source>
        <dbReference type="SAM" id="MobiDB-lite"/>
    </source>
</evidence>
<dbReference type="InterPro" id="IPR007159">
    <property type="entry name" value="SpoVT-AbrB_dom"/>
</dbReference>
<feature type="region of interest" description="Disordered" evidence="1">
    <location>
        <begin position="1"/>
        <end position="24"/>
    </location>
</feature>
<feature type="compositionally biased region" description="Polar residues" evidence="1">
    <location>
        <begin position="7"/>
        <end position="24"/>
    </location>
</feature>
<sequence length="90" mass="10381">MGVKMSKNPSQIRTVGRMGNTTGVSVPSEFLDKMRLKRGDKIEVSYDEQRNEIRIRPVRTLPEGVSEDFLRTLDAVLTERDQVFKNLKDR</sequence>
<evidence type="ECO:0000313" key="3">
    <source>
        <dbReference type="EMBL" id="MDR6227033.1"/>
    </source>
</evidence>
<comment type="caution">
    <text evidence="3">The sequence shown here is derived from an EMBL/GenBank/DDBJ whole genome shotgun (WGS) entry which is preliminary data.</text>
</comment>
<dbReference type="SUPFAM" id="SSF89447">
    <property type="entry name" value="AbrB/MazE/MraZ-like"/>
    <property type="match status" value="1"/>
</dbReference>
<evidence type="ECO:0000259" key="2">
    <source>
        <dbReference type="SMART" id="SM00966"/>
    </source>
</evidence>
<dbReference type="RefSeq" id="WP_309867753.1">
    <property type="nucleotide sequence ID" value="NZ_JAVDQG010000007.1"/>
</dbReference>
<keyword evidence="4" id="KW-1185">Reference proteome</keyword>
<dbReference type="Gene3D" id="2.10.260.10">
    <property type="match status" value="1"/>
</dbReference>
<organism evidence="3 4">
    <name type="scientific">Desmospora profundinema</name>
    <dbReference type="NCBI Taxonomy" id="1571184"/>
    <lineage>
        <taxon>Bacteria</taxon>
        <taxon>Bacillati</taxon>
        <taxon>Bacillota</taxon>
        <taxon>Bacilli</taxon>
        <taxon>Bacillales</taxon>
        <taxon>Thermoactinomycetaceae</taxon>
        <taxon>Desmospora</taxon>
    </lineage>
</organism>
<dbReference type="Pfam" id="PF04014">
    <property type="entry name" value="MazE_antitoxin"/>
    <property type="match status" value="1"/>
</dbReference>
<name>A0ABU1IQN3_9BACL</name>
<evidence type="ECO:0000313" key="4">
    <source>
        <dbReference type="Proteomes" id="UP001185012"/>
    </source>
</evidence>
<feature type="domain" description="SpoVT-AbrB" evidence="2">
    <location>
        <begin position="16"/>
        <end position="63"/>
    </location>
</feature>
<accession>A0ABU1IQN3</accession>